<evidence type="ECO:0000256" key="1">
    <source>
        <dbReference type="ARBA" id="ARBA00007637"/>
    </source>
</evidence>
<dbReference type="EMBL" id="MGIZ01000022">
    <property type="protein sequence ID" value="OGM99344.1"/>
    <property type="molecule type" value="Genomic_DNA"/>
</dbReference>
<dbReference type="PANTHER" id="PTHR43000">
    <property type="entry name" value="DTDP-D-GLUCOSE 4,6-DEHYDRATASE-RELATED"/>
    <property type="match status" value="1"/>
</dbReference>
<dbReference type="AlphaFoldDB" id="A0A1F8EER4"/>
<sequence length="237" mass="27067">MHYAAMVGVKRTSERPLDVFRDIEGIKNIAELSWQYKVKKILFTSSSEVYGEPVKLPIAEDDTFNSKWPYGLVKILGEQYFTAYYEKYGIPVTIVRFFNVYGPRQDFGDSGFVVSVFLKNVLAGKPLEIYGDGEQTRDFVYVGDNVRLTLQAFLNDKVNGRPMNIGSGKSIRILDLANEVKRIFPAAKVILKPARRKGEIKYRTPDVSFMKKMLKDEPGIKLSDGINKMLEYLKNKK</sequence>
<comment type="similarity">
    <text evidence="1">Belongs to the NAD(P)-dependent epimerase/dehydratase family.</text>
</comment>
<reference evidence="3 4" key="1">
    <citation type="journal article" date="2016" name="Nat. Commun.">
        <title>Thousands of microbial genomes shed light on interconnected biogeochemical processes in an aquifer system.</title>
        <authorList>
            <person name="Anantharaman K."/>
            <person name="Brown C.T."/>
            <person name="Hug L.A."/>
            <person name="Sharon I."/>
            <person name="Castelle C.J."/>
            <person name="Probst A.J."/>
            <person name="Thomas B.C."/>
            <person name="Singh A."/>
            <person name="Wilkins M.J."/>
            <person name="Karaoz U."/>
            <person name="Brodie E.L."/>
            <person name="Williams K.H."/>
            <person name="Hubbard S.S."/>
            <person name="Banfield J.F."/>
        </authorList>
    </citation>
    <scope>NUCLEOTIDE SEQUENCE [LARGE SCALE GENOMIC DNA]</scope>
</reference>
<evidence type="ECO:0000313" key="3">
    <source>
        <dbReference type="EMBL" id="OGM99344.1"/>
    </source>
</evidence>
<feature type="domain" description="NAD-dependent epimerase/dehydratase" evidence="2">
    <location>
        <begin position="1"/>
        <end position="166"/>
    </location>
</feature>
<protein>
    <recommendedName>
        <fullName evidence="2">NAD-dependent epimerase/dehydratase domain-containing protein</fullName>
    </recommendedName>
</protein>
<dbReference type="Gene3D" id="3.40.50.720">
    <property type="entry name" value="NAD(P)-binding Rossmann-like Domain"/>
    <property type="match status" value="1"/>
</dbReference>
<dbReference type="Proteomes" id="UP000177594">
    <property type="component" value="Unassembled WGS sequence"/>
</dbReference>
<evidence type="ECO:0000313" key="4">
    <source>
        <dbReference type="Proteomes" id="UP000177594"/>
    </source>
</evidence>
<accession>A0A1F8EER4</accession>
<proteinExistence type="inferred from homology"/>
<comment type="caution">
    <text evidence="3">The sequence shown here is derived from an EMBL/GenBank/DDBJ whole genome shotgun (WGS) entry which is preliminary data.</text>
</comment>
<dbReference type="SUPFAM" id="SSF51735">
    <property type="entry name" value="NAD(P)-binding Rossmann-fold domains"/>
    <property type="match status" value="1"/>
</dbReference>
<dbReference type="InterPro" id="IPR001509">
    <property type="entry name" value="Epimerase_deHydtase"/>
</dbReference>
<gene>
    <name evidence="3" type="ORF">A2817_02785</name>
</gene>
<name>A0A1F8EER4_9BACT</name>
<evidence type="ECO:0000259" key="2">
    <source>
        <dbReference type="Pfam" id="PF01370"/>
    </source>
</evidence>
<dbReference type="Pfam" id="PF01370">
    <property type="entry name" value="Epimerase"/>
    <property type="match status" value="1"/>
</dbReference>
<organism evidence="3 4">
    <name type="scientific">Candidatus Yanofskybacteria bacterium RIFCSPHIGHO2_01_FULL_39_8b</name>
    <dbReference type="NCBI Taxonomy" id="1802659"/>
    <lineage>
        <taxon>Bacteria</taxon>
        <taxon>Candidatus Yanofskyibacteriota</taxon>
    </lineage>
</organism>
<dbReference type="InterPro" id="IPR036291">
    <property type="entry name" value="NAD(P)-bd_dom_sf"/>
</dbReference>